<dbReference type="PANTHER" id="PTHR43619">
    <property type="entry name" value="S-ADENOSYL-L-METHIONINE-DEPENDENT METHYLTRANSFERASE YKTD-RELATED"/>
    <property type="match status" value="1"/>
</dbReference>
<dbReference type="SUPFAM" id="SSF53335">
    <property type="entry name" value="S-adenosyl-L-methionine-dependent methyltransferases"/>
    <property type="match status" value="1"/>
</dbReference>
<accession>A0ABM9ZSM7</accession>
<evidence type="ECO:0000313" key="4">
    <source>
        <dbReference type="Proteomes" id="UP000006462"/>
    </source>
</evidence>
<dbReference type="GO" id="GO:0032259">
    <property type="term" value="P:methylation"/>
    <property type="evidence" value="ECO:0007669"/>
    <property type="project" value="UniProtKB-KW"/>
</dbReference>
<dbReference type="Pfam" id="PF04072">
    <property type="entry name" value="LCM"/>
    <property type="match status" value="1"/>
</dbReference>
<gene>
    <name evidence="3" type="ORF">HMPREF7215_1462</name>
</gene>
<dbReference type="PANTHER" id="PTHR43619:SF2">
    <property type="entry name" value="S-ADENOSYL-L-METHIONINE-DEPENDENT METHYLTRANSFERASES SUPERFAMILY PROTEIN"/>
    <property type="match status" value="1"/>
</dbReference>
<dbReference type="EMBL" id="ADFP01000120">
    <property type="protein sequence ID" value="EFB89836.1"/>
    <property type="molecule type" value="Genomic_DNA"/>
</dbReference>
<dbReference type="RefSeq" id="WP_009165728.1">
    <property type="nucleotide sequence ID" value="NZ_ADFP01000120.1"/>
</dbReference>
<dbReference type="InterPro" id="IPR007213">
    <property type="entry name" value="Ppm1/Ppm2/Tcmp"/>
</dbReference>
<sequence length="271" mass="29936">MNLKLRELEGTALITVVARARASQDPREDFRDPWAEEIVRGLTPAQIKSVETGRVNAGILVRELVFDAAVAKILKDKPQGVVANLGAGLDSRPFRLSNLAAQWYDYDLPDGVEARRAVYAEDAAHHFVAADVLQPDFVGLLPPRVDLFYACGVFMYFKAEALNAMFARLARHSPGAAVLFDTSTPFFARHAHRIVRGIKAGLFGGWGFRYDARPEQVEALFPALGDVEVGNYGDSGLLSRLRGSMKLFFRLLRPVFTDSLFVTARLGERGV</sequence>
<reference evidence="3 4" key="1">
    <citation type="submission" date="2009-12" db="EMBL/GenBank/DDBJ databases">
        <authorList>
            <person name="Shrivastava S."/>
            <person name="Madupu R."/>
            <person name="Durkin A.S."/>
            <person name="Torralba M."/>
            <person name="Methe B."/>
            <person name="Sutton G.G."/>
            <person name="Strausberg R.L."/>
            <person name="Nelson K.E."/>
        </authorList>
    </citation>
    <scope>NUCLEOTIDE SEQUENCE [LARGE SCALE GENOMIC DNA]</scope>
    <source>
        <strain evidence="3 4">W5455</strain>
    </source>
</reference>
<organism evidence="3 4">
    <name type="scientific">Pyramidobacter piscolens W5455</name>
    <dbReference type="NCBI Taxonomy" id="352165"/>
    <lineage>
        <taxon>Bacteria</taxon>
        <taxon>Thermotogati</taxon>
        <taxon>Synergistota</taxon>
        <taxon>Synergistia</taxon>
        <taxon>Synergistales</taxon>
        <taxon>Dethiosulfovibrionaceae</taxon>
        <taxon>Pyramidobacter</taxon>
    </lineage>
</organism>
<keyword evidence="2" id="KW-0808">Transferase</keyword>
<proteinExistence type="predicted"/>
<dbReference type="InterPro" id="IPR029063">
    <property type="entry name" value="SAM-dependent_MTases_sf"/>
</dbReference>
<dbReference type="Gene3D" id="3.40.50.150">
    <property type="entry name" value="Vaccinia Virus protein VP39"/>
    <property type="match status" value="1"/>
</dbReference>
<evidence type="ECO:0000256" key="1">
    <source>
        <dbReference type="ARBA" id="ARBA00022603"/>
    </source>
</evidence>
<name>A0ABM9ZSM7_9BACT</name>
<comment type="caution">
    <text evidence="3">The sequence shown here is derived from an EMBL/GenBank/DDBJ whole genome shotgun (WGS) entry which is preliminary data.</text>
</comment>
<evidence type="ECO:0000256" key="2">
    <source>
        <dbReference type="ARBA" id="ARBA00022679"/>
    </source>
</evidence>
<evidence type="ECO:0000313" key="3">
    <source>
        <dbReference type="EMBL" id="EFB89836.1"/>
    </source>
</evidence>
<dbReference type="Proteomes" id="UP000006462">
    <property type="component" value="Unassembled WGS sequence"/>
</dbReference>
<keyword evidence="4" id="KW-1185">Reference proteome</keyword>
<dbReference type="GO" id="GO:0008168">
    <property type="term" value="F:methyltransferase activity"/>
    <property type="evidence" value="ECO:0007669"/>
    <property type="project" value="UniProtKB-KW"/>
</dbReference>
<keyword evidence="1 3" id="KW-0489">Methyltransferase</keyword>
<protein>
    <submittedName>
        <fullName evidence="3">Methyltransferase, TIGR00027 family</fullName>
    </submittedName>
</protein>